<evidence type="ECO:0000313" key="3">
    <source>
        <dbReference type="Proteomes" id="UP000321832"/>
    </source>
</evidence>
<name>A0A5C6TXQ0_9BURK</name>
<proteinExistence type="predicted"/>
<sequence>MNRSSWWIVVIVVAVLAAGALGALRLGASRLEAALHDALGPRASIGAVRIGLTGVQIDDLRIGAAPSGWPAADELVARRVHIRPSLASLWSHGWHIASIEVEDGYLSLLRTRQGKLRVLPALLEKPRGDPASGEAPRVRIADVALREVAIDFFDASVRGPTHKLRFESLRADVGPLAMPAFDEPTAIDLAATLKGPQKSGHIAIDGTVTIATLDAKLKAAVRGVDLVALQPYLLKVNEAGVKRGTLDLTLDASVKAKRLHAPGRVTLTGLELASGSGVLATFGGVPRQAVLSAMEREGRIEVGFTLEGRLDDPAFSINDNLATKLAGGLAESLGVSLGGVVEGVGSVIKGLLGR</sequence>
<organism evidence="2 3">
    <name type="scientific">Piscinibacter aquaticus</name>
    <dbReference type="NCBI Taxonomy" id="392597"/>
    <lineage>
        <taxon>Bacteria</taxon>
        <taxon>Pseudomonadati</taxon>
        <taxon>Pseudomonadota</taxon>
        <taxon>Betaproteobacteria</taxon>
        <taxon>Burkholderiales</taxon>
        <taxon>Sphaerotilaceae</taxon>
        <taxon>Piscinibacter</taxon>
    </lineage>
</organism>
<dbReference type="PANTHER" id="PTHR30441:SF8">
    <property type="entry name" value="DUF748 DOMAIN-CONTAINING PROTEIN"/>
    <property type="match status" value="1"/>
</dbReference>
<dbReference type="PANTHER" id="PTHR30441">
    <property type="entry name" value="DUF748 DOMAIN-CONTAINING PROTEIN"/>
    <property type="match status" value="1"/>
</dbReference>
<dbReference type="GO" id="GO:0005886">
    <property type="term" value="C:plasma membrane"/>
    <property type="evidence" value="ECO:0007669"/>
    <property type="project" value="TreeGrafter"/>
</dbReference>
<reference evidence="2 3" key="1">
    <citation type="submission" date="2019-08" db="EMBL/GenBank/DDBJ databases">
        <authorList>
            <person name="Khan S.A."/>
            <person name="Jeon C.O."/>
            <person name="Jeong S.E."/>
        </authorList>
    </citation>
    <scope>NUCLEOTIDE SEQUENCE [LARGE SCALE GENOMIC DNA]</scope>
    <source>
        <strain evidence="3">IMCC1728</strain>
    </source>
</reference>
<keyword evidence="1" id="KW-0812">Transmembrane</keyword>
<dbReference type="AlphaFoldDB" id="A0A5C6TXQ0"/>
<dbReference type="EMBL" id="VOPW01000001">
    <property type="protein sequence ID" value="TXC65282.1"/>
    <property type="molecule type" value="Genomic_DNA"/>
</dbReference>
<gene>
    <name evidence="2" type="ORF">FSC37_01645</name>
</gene>
<dbReference type="Proteomes" id="UP000321832">
    <property type="component" value="Unassembled WGS sequence"/>
</dbReference>
<evidence type="ECO:0000313" key="2">
    <source>
        <dbReference type="EMBL" id="TXC65282.1"/>
    </source>
</evidence>
<evidence type="ECO:0000256" key="1">
    <source>
        <dbReference type="SAM" id="Phobius"/>
    </source>
</evidence>
<dbReference type="InterPro" id="IPR052894">
    <property type="entry name" value="AsmA-related"/>
</dbReference>
<keyword evidence="3" id="KW-1185">Reference proteome</keyword>
<dbReference type="Pfam" id="PF05359">
    <property type="entry name" value="DUF748"/>
    <property type="match status" value="1"/>
</dbReference>
<dbReference type="InterPro" id="IPR008023">
    <property type="entry name" value="DUF748"/>
</dbReference>
<keyword evidence="1" id="KW-0472">Membrane</keyword>
<protein>
    <submittedName>
        <fullName evidence="2">DUF748 domain-containing protein</fullName>
    </submittedName>
</protein>
<feature type="transmembrane region" description="Helical" evidence="1">
    <location>
        <begin position="6"/>
        <end position="24"/>
    </location>
</feature>
<comment type="caution">
    <text evidence="2">The sequence shown here is derived from an EMBL/GenBank/DDBJ whole genome shotgun (WGS) entry which is preliminary data.</text>
</comment>
<keyword evidence="1" id="KW-1133">Transmembrane helix</keyword>
<accession>A0A5C6TXQ0</accession>
<dbReference type="GO" id="GO:0090313">
    <property type="term" value="P:regulation of protein targeting to membrane"/>
    <property type="evidence" value="ECO:0007669"/>
    <property type="project" value="TreeGrafter"/>
</dbReference>